<evidence type="ECO:0000256" key="1">
    <source>
        <dbReference type="SAM" id="SignalP"/>
    </source>
</evidence>
<proteinExistence type="predicted"/>
<dbReference type="SUPFAM" id="SSF88713">
    <property type="entry name" value="Glycoside hydrolase/deacetylase"/>
    <property type="match status" value="1"/>
</dbReference>
<feature type="domain" description="NodB homology" evidence="2">
    <location>
        <begin position="44"/>
        <end position="226"/>
    </location>
</feature>
<dbReference type="PANTHER" id="PTHR10587">
    <property type="entry name" value="GLYCOSYL TRANSFERASE-RELATED"/>
    <property type="match status" value="1"/>
</dbReference>
<keyword evidence="1" id="KW-0732">Signal</keyword>
<dbReference type="PANTHER" id="PTHR10587:SF137">
    <property type="entry name" value="4-DEOXY-4-FORMAMIDO-L-ARABINOSE-PHOSPHOUNDECAPRENOL DEFORMYLASE ARND-RELATED"/>
    <property type="match status" value="1"/>
</dbReference>
<dbReference type="EMBL" id="CP098502">
    <property type="protein sequence ID" value="UTI63729.1"/>
    <property type="molecule type" value="Genomic_DNA"/>
</dbReference>
<dbReference type="Proteomes" id="UP001056035">
    <property type="component" value="Chromosome"/>
</dbReference>
<feature type="chain" id="PRO_5046172003" evidence="1">
    <location>
        <begin position="25"/>
        <end position="233"/>
    </location>
</feature>
<dbReference type="InterPro" id="IPR002509">
    <property type="entry name" value="NODB_dom"/>
</dbReference>
<evidence type="ECO:0000259" key="2">
    <source>
        <dbReference type="PROSITE" id="PS51677"/>
    </source>
</evidence>
<evidence type="ECO:0000313" key="4">
    <source>
        <dbReference type="Proteomes" id="UP001056035"/>
    </source>
</evidence>
<keyword evidence="4" id="KW-1185">Reference proteome</keyword>
<evidence type="ECO:0000313" key="3">
    <source>
        <dbReference type="EMBL" id="UTI63729.1"/>
    </source>
</evidence>
<feature type="signal peptide" evidence="1">
    <location>
        <begin position="1"/>
        <end position="24"/>
    </location>
</feature>
<dbReference type="InterPro" id="IPR011330">
    <property type="entry name" value="Glyco_hydro/deAcase_b/a-brl"/>
</dbReference>
<reference evidence="3 4" key="1">
    <citation type="submission" date="2022-06" db="EMBL/GenBank/DDBJ databases">
        <title>Paraconexibacter antarcticus.</title>
        <authorList>
            <person name="Kim C.S."/>
        </authorList>
    </citation>
    <scope>NUCLEOTIDE SEQUENCE [LARGE SCALE GENOMIC DNA]</scope>
    <source>
        <strain evidence="3 4">02-257</strain>
    </source>
</reference>
<organism evidence="3 4">
    <name type="scientific">Paraconexibacter antarcticus</name>
    <dbReference type="NCBI Taxonomy" id="2949664"/>
    <lineage>
        <taxon>Bacteria</taxon>
        <taxon>Bacillati</taxon>
        <taxon>Actinomycetota</taxon>
        <taxon>Thermoleophilia</taxon>
        <taxon>Solirubrobacterales</taxon>
        <taxon>Paraconexibacteraceae</taxon>
        <taxon>Paraconexibacter</taxon>
    </lineage>
</organism>
<dbReference type="Pfam" id="PF01522">
    <property type="entry name" value="Polysacc_deac_1"/>
    <property type="match status" value="1"/>
</dbReference>
<gene>
    <name evidence="3" type="ORF">NBH00_20590</name>
</gene>
<dbReference type="InterPro" id="IPR050248">
    <property type="entry name" value="Polysacc_deacetylase_ArnD"/>
</dbReference>
<sequence length="233" mass="23741">MASSAFTTTAALGAAAAWALPAPAAHVPALAAALRLPCRRPGLPGVALTFDDGPHPEGTPRVLDALAAAGAQATFFLVGEQVRRTGSLAAEIRAAGHAVAVHSDRHRSALRLTPRAVEEDRRRAAATIGDALGEAPLALYRPPYGILSLPALRALGVPALLWSRWGADWTARATPASVAARVLRPGPLTAGEVVLLHDADDYGAPGCWRATAGALPAILAATAAAGLPALALR</sequence>
<name>A0ABY5DT50_9ACTN</name>
<dbReference type="RefSeq" id="WP_254570451.1">
    <property type="nucleotide sequence ID" value="NZ_CP098502.1"/>
</dbReference>
<dbReference type="PROSITE" id="PS51677">
    <property type="entry name" value="NODB"/>
    <property type="match status" value="1"/>
</dbReference>
<protein>
    <submittedName>
        <fullName evidence="3">Polysaccharide deacetylase family protein</fullName>
    </submittedName>
</protein>
<dbReference type="Gene3D" id="3.20.20.370">
    <property type="entry name" value="Glycoside hydrolase/deacetylase"/>
    <property type="match status" value="1"/>
</dbReference>
<accession>A0ABY5DT50</accession>